<gene>
    <name evidence="1" type="ordered locus">SeAg_B4440</name>
</gene>
<dbReference type="Proteomes" id="UP000008819">
    <property type="component" value="Chromosome"/>
</dbReference>
<dbReference type="HOGENOM" id="CLU_3348306_0_0_6"/>
<proteinExistence type="predicted"/>
<accession>B5F1K2</accession>
<evidence type="ECO:0000313" key="2">
    <source>
        <dbReference type="Proteomes" id="UP000008819"/>
    </source>
</evidence>
<protein>
    <recommendedName>
        <fullName evidence="3">Cytoplasmic protein</fullName>
    </recommendedName>
</protein>
<organism evidence="1 2">
    <name type="scientific">Salmonella agona (strain SL483)</name>
    <dbReference type="NCBI Taxonomy" id="454166"/>
    <lineage>
        <taxon>Bacteria</taxon>
        <taxon>Pseudomonadati</taxon>
        <taxon>Pseudomonadota</taxon>
        <taxon>Gammaproteobacteria</taxon>
        <taxon>Enterobacterales</taxon>
        <taxon>Enterobacteriaceae</taxon>
        <taxon>Salmonella</taxon>
    </lineage>
</organism>
<dbReference type="EMBL" id="CP001138">
    <property type="protein sequence ID" value="ACH51681.1"/>
    <property type="molecule type" value="Genomic_DNA"/>
</dbReference>
<reference evidence="1 2" key="1">
    <citation type="journal article" date="2011" name="J. Bacteriol.">
        <title>Comparative genomics of 28 Salmonella enterica isolates: evidence for CRISPR-mediated adaptive sublineage evolution.</title>
        <authorList>
            <person name="Fricke W.F."/>
            <person name="Mammel M.K."/>
            <person name="McDermott P.F."/>
            <person name="Tartera C."/>
            <person name="White D.G."/>
            <person name="Leclerc J.E."/>
            <person name="Ravel J."/>
            <person name="Cebula T.A."/>
        </authorList>
    </citation>
    <scope>NUCLEOTIDE SEQUENCE [LARGE SCALE GENOMIC DNA]</scope>
    <source>
        <strain evidence="1 2">SL483</strain>
    </source>
</reference>
<name>B5F1K2_SALA4</name>
<dbReference type="KEGG" id="sea:SeAg_B4440"/>
<dbReference type="AlphaFoldDB" id="B5F1K2"/>
<evidence type="ECO:0000313" key="1">
    <source>
        <dbReference type="EMBL" id="ACH51681.1"/>
    </source>
</evidence>
<evidence type="ECO:0008006" key="3">
    <source>
        <dbReference type="Google" id="ProtNLM"/>
    </source>
</evidence>
<sequence length="37" mass="4365">MCLLSEKERHRTKVAIAVARQRSTNEFIMNNEGHYCQ</sequence>